<dbReference type="InterPro" id="IPR004601">
    <property type="entry name" value="UvdE"/>
</dbReference>
<evidence type="ECO:0000256" key="5">
    <source>
        <dbReference type="ARBA" id="ARBA00022801"/>
    </source>
</evidence>
<dbReference type="AlphaFoldDB" id="A0A1V4IQ86"/>
<keyword evidence="1" id="KW-0540">Nuclease</keyword>
<dbReference type="OrthoDB" id="9782576at2"/>
<dbReference type="GO" id="GO:0004519">
    <property type="term" value="F:endonuclease activity"/>
    <property type="evidence" value="ECO:0007669"/>
    <property type="project" value="UniProtKB-KW"/>
</dbReference>
<dbReference type="Gene3D" id="3.20.20.150">
    <property type="entry name" value="Divalent-metal-dependent TIM barrel enzymes"/>
    <property type="match status" value="1"/>
</dbReference>
<dbReference type="Pfam" id="PF03851">
    <property type="entry name" value="UvdE"/>
    <property type="match status" value="1"/>
</dbReference>
<keyword evidence="2 7" id="KW-0255">Endonuclease</keyword>
<keyword evidence="6" id="KW-0234">DNA repair</keyword>
<dbReference type="EMBL" id="MZGT01000025">
    <property type="protein sequence ID" value="OPJ62191.1"/>
    <property type="molecule type" value="Genomic_DNA"/>
</dbReference>
<gene>
    <name evidence="7" type="primary">uvsE_2</name>
    <name evidence="7" type="ORF">CLCHR_21340</name>
</gene>
<protein>
    <submittedName>
        <fullName evidence="7">UV DNA damage endonuclease</fullName>
        <ecNumber evidence="7">3.-.-.-</ecNumber>
    </submittedName>
</protein>
<dbReference type="GO" id="GO:0006289">
    <property type="term" value="P:nucleotide-excision repair"/>
    <property type="evidence" value="ECO:0007669"/>
    <property type="project" value="InterPro"/>
</dbReference>
<dbReference type="SUPFAM" id="SSF51658">
    <property type="entry name" value="Xylose isomerase-like"/>
    <property type="match status" value="1"/>
</dbReference>
<keyword evidence="3" id="KW-0227">DNA damage</keyword>
<proteinExistence type="predicted"/>
<organism evidence="7 8">
    <name type="scientific">Clostridium chromiireducens</name>
    <dbReference type="NCBI Taxonomy" id="225345"/>
    <lineage>
        <taxon>Bacteria</taxon>
        <taxon>Bacillati</taxon>
        <taxon>Bacillota</taxon>
        <taxon>Clostridia</taxon>
        <taxon>Eubacteriales</taxon>
        <taxon>Clostridiaceae</taxon>
        <taxon>Clostridium</taxon>
    </lineage>
</organism>
<accession>A0A1V4IQ86</accession>
<dbReference type="STRING" id="225345.CLCHR_21340"/>
<comment type="caution">
    <text evidence="7">The sequence shown here is derived from an EMBL/GenBank/DDBJ whole genome shotgun (WGS) entry which is preliminary data.</text>
</comment>
<keyword evidence="8" id="KW-1185">Reference proteome</keyword>
<dbReference type="GO" id="GO:0016787">
    <property type="term" value="F:hydrolase activity"/>
    <property type="evidence" value="ECO:0007669"/>
    <property type="project" value="UniProtKB-KW"/>
</dbReference>
<keyword evidence="5 7" id="KW-0378">Hydrolase</keyword>
<evidence type="ECO:0000313" key="7">
    <source>
        <dbReference type="EMBL" id="OPJ62191.1"/>
    </source>
</evidence>
<dbReference type="InterPro" id="IPR036237">
    <property type="entry name" value="Xyl_isomerase-like_sf"/>
</dbReference>
<dbReference type="RefSeq" id="WP_079439688.1">
    <property type="nucleotide sequence ID" value="NZ_MZGT01000025.1"/>
</dbReference>
<sequence length="320" mass="37113">MRVRLGYVAVSMRLGKKITSSSTVTFANYSKIIDDKNRLEKLKSITLSNLNDLEKILKYNIENNIHFYRITSALIPLVTHPEVGYWGHREIFKKDFEYIGKIIREHNMRVDTHPDQFNVLNSTNDEIVNNTVNNLMRQVEWFQDLNYPNGKMVLHVGGSAGGKQAGIERFIANFNKSPKEITSKLIIENDDKTYTANEVLDLCRILDIPMVLDVHHHNCNNNGENIEALLKDIFNTWGNESLPPKIHFSTPRENEKDRKHADYINAKDFVGFLEKAKKIDTDIDVMLECKQKDEALYLLAEDIKKIRPQYKWIDNSSFEI</sequence>
<evidence type="ECO:0000313" key="8">
    <source>
        <dbReference type="Proteomes" id="UP000191056"/>
    </source>
</evidence>
<dbReference type="PANTHER" id="PTHR31290:SF5">
    <property type="entry name" value="UV-DAMAGE ENDONUCLEASE"/>
    <property type="match status" value="1"/>
</dbReference>
<dbReference type="PANTHER" id="PTHR31290">
    <property type="entry name" value="UV-DAMAGE ENDONUCLEASE"/>
    <property type="match status" value="1"/>
</dbReference>
<dbReference type="NCBIfam" id="TIGR00629">
    <property type="entry name" value="uvde"/>
    <property type="match status" value="1"/>
</dbReference>
<keyword evidence="4" id="KW-0228">DNA excision</keyword>
<evidence type="ECO:0000256" key="6">
    <source>
        <dbReference type="ARBA" id="ARBA00023204"/>
    </source>
</evidence>
<reference evidence="7 8" key="1">
    <citation type="submission" date="2017-03" db="EMBL/GenBank/DDBJ databases">
        <title>Genome sequence of Clostridium chromiireducens DSM 23318.</title>
        <authorList>
            <person name="Poehlein A."/>
            <person name="Daniel R."/>
        </authorList>
    </citation>
    <scope>NUCLEOTIDE SEQUENCE [LARGE SCALE GENOMIC DNA]</scope>
    <source>
        <strain evidence="7 8">DSM 23318</strain>
    </source>
</reference>
<evidence type="ECO:0000256" key="1">
    <source>
        <dbReference type="ARBA" id="ARBA00022722"/>
    </source>
</evidence>
<evidence type="ECO:0000256" key="2">
    <source>
        <dbReference type="ARBA" id="ARBA00022759"/>
    </source>
</evidence>
<dbReference type="EC" id="3.-.-.-" evidence="7"/>
<name>A0A1V4IQ86_9CLOT</name>
<dbReference type="Proteomes" id="UP000191056">
    <property type="component" value="Unassembled WGS sequence"/>
</dbReference>
<evidence type="ECO:0000256" key="3">
    <source>
        <dbReference type="ARBA" id="ARBA00022763"/>
    </source>
</evidence>
<dbReference type="GO" id="GO:0009411">
    <property type="term" value="P:response to UV"/>
    <property type="evidence" value="ECO:0007669"/>
    <property type="project" value="InterPro"/>
</dbReference>
<evidence type="ECO:0000256" key="4">
    <source>
        <dbReference type="ARBA" id="ARBA00022769"/>
    </source>
</evidence>